<protein>
    <submittedName>
        <fullName evidence="3">Uncharacterized protein</fullName>
    </submittedName>
</protein>
<dbReference type="AlphaFoldDB" id="A0AAV4ACA0"/>
<evidence type="ECO:0000313" key="3">
    <source>
        <dbReference type="EMBL" id="GFO04168.1"/>
    </source>
</evidence>
<gene>
    <name evidence="3" type="ORF">PoB_003067300</name>
</gene>
<feature type="compositionally biased region" description="Low complexity" evidence="1">
    <location>
        <begin position="57"/>
        <end position="74"/>
    </location>
</feature>
<comment type="caution">
    <text evidence="3">The sequence shown here is derived from an EMBL/GenBank/DDBJ whole genome shotgun (WGS) entry which is preliminary data.</text>
</comment>
<evidence type="ECO:0000256" key="1">
    <source>
        <dbReference type="SAM" id="MobiDB-lite"/>
    </source>
</evidence>
<evidence type="ECO:0000313" key="4">
    <source>
        <dbReference type="Proteomes" id="UP000735302"/>
    </source>
</evidence>
<feature type="region of interest" description="Disordered" evidence="1">
    <location>
        <begin position="51"/>
        <end position="74"/>
    </location>
</feature>
<keyword evidence="2" id="KW-0472">Membrane</keyword>
<name>A0AAV4ACA0_9GAST</name>
<dbReference type="Proteomes" id="UP000735302">
    <property type="component" value="Unassembled WGS sequence"/>
</dbReference>
<keyword evidence="2" id="KW-1133">Transmembrane helix</keyword>
<keyword evidence="4" id="KW-1185">Reference proteome</keyword>
<dbReference type="EMBL" id="BLXT01003737">
    <property type="protein sequence ID" value="GFO04168.1"/>
    <property type="molecule type" value="Genomic_DNA"/>
</dbReference>
<accession>A0AAV4ACA0</accession>
<proteinExistence type="predicted"/>
<evidence type="ECO:0000256" key="2">
    <source>
        <dbReference type="SAM" id="Phobius"/>
    </source>
</evidence>
<reference evidence="3 4" key="1">
    <citation type="journal article" date="2021" name="Elife">
        <title>Chloroplast acquisition without the gene transfer in kleptoplastic sea slugs, Plakobranchus ocellatus.</title>
        <authorList>
            <person name="Maeda T."/>
            <person name="Takahashi S."/>
            <person name="Yoshida T."/>
            <person name="Shimamura S."/>
            <person name="Takaki Y."/>
            <person name="Nagai Y."/>
            <person name="Toyoda A."/>
            <person name="Suzuki Y."/>
            <person name="Arimoto A."/>
            <person name="Ishii H."/>
            <person name="Satoh N."/>
            <person name="Nishiyama T."/>
            <person name="Hasebe M."/>
            <person name="Maruyama T."/>
            <person name="Minagawa J."/>
            <person name="Obokata J."/>
            <person name="Shigenobu S."/>
        </authorList>
    </citation>
    <scope>NUCLEOTIDE SEQUENCE [LARGE SCALE GENOMIC DNA]</scope>
</reference>
<sequence length="74" mass="7441">MRTQTGAPTVESVDLKVRGTKKEDRLIKMVVAIAIVFIICTTPGVSDTVASKSALRSAGGPSVAGSGPVTGALA</sequence>
<organism evidence="3 4">
    <name type="scientific">Plakobranchus ocellatus</name>
    <dbReference type="NCBI Taxonomy" id="259542"/>
    <lineage>
        <taxon>Eukaryota</taxon>
        <taxon>Metazoa</taxon>
        <taxon>Spiralia</taxon>
        <taxon>Lophotrochozoa</taxon>
        <taxon>Mollusca</taxon>
        <taxon>Gastropoda</taxon>
        <taxon>Heterobranchia</taxon>
        <taxon>Euthyneura</taxon>
        <taxon>Panpulmonata</taxon>
        <taxon>Sacoglossa</taxon>
        <taxon>Placobranchoidea</taxon>
        <taxon>Plakobranchidae</taxon>
        <taxon>Plakobranchus</taxon>
    </lineage>
</organism>
<feature type="transmembrane region" description="Helical" evidence="2">
    <location>
        <begin position="26"/>
        <end position="45"/>
    </location>
</feature>
<keyword evidence="2" id="KW-0812">Transmembrane</keyword>